<dbReference type="InterPro" id="IPR015943">
    <property type="entry name" value="WD40/YVTN_repeat-like_dom_sf"/>
</dbReference>
<dbReference type="CDD" id="cd18363">
    <property type="entry name" value="BTB_POZ_KCTD3-like"/>
    <property type="match status" value="1"/>
</dbReference>
<dbReference type="SMART" id="SM00225">
    <property type="entry name" value="BTB"/>
    <property type="match status" value="1"/>
</dbReference>
<keyword evidence="7" id="KW-0472">Membrane</keyword>
<evidence type="ECO:0000313" key="14">
    <source>
        <dbReference type="RefSeq" id="XP_029643068.2"/>
    </source>
</evidence>
<proteinExistence type="inferred from homology"/>
<dbReference type="Gene3D" id="3.30.710.10">
    <property type="entry name" value="Potassium Channel Kv1.1, Chain A"/>
    <property type="match status" value="1"/>
</dbReference>
<dbReference type="PROSITE" id="PS50097">
    <property type="entry name" value="BTB"/>
    <property type="match status" value="1"/>
</dbReference>
<feature type="domain" description="BTB" evidence="12">
    <location>
        <begin position="17"/>
        <end position="86"/>
    </location>
</feature>
<accession>A0A6P7SXJ3</accession>
<dbReference type="SUPFAM" id="SSF54695">
    <property type="entry name" value="POZ domain"/>
    <property type="match status" value="1"/>
</dbReference>
<feature type="compositionally biased region" description="Low complexity" evidence="11">
    <location>
        <begin position="172"/>
        <end position="181"/>
    </location>
</feature>
<reference evidence="14" key="1">
    <citation type="submission" date="2025-08" db="UniProtKB">
        <authorList>
            <consortium name="RefSeq"/>
        </authorList>
    </citation>
    <scope>IDENTIFICATION</scope>
</reference>
<dbReference type="InterPro" id="IPR003131">
    <property type="entry name" value="T1-type_BTB"/>
</dbReference>
<comment type="similarity">
    <text evidence="2">Belongs to the KCTD3 family.</text>
</comment>
<dbReference type="Proteomes" id="UP000515154">
    <property type="component" value="Linkage group LG11"/>
</dbReference>
<protein>
    <recommendedName>
        <fullName evidence="10">BTB/POZ domain-containing protein KCTD3</fullName>
    </recommendedName>
</protein>
<evidence type="ECO:0000256" key="8">
    <source>
        <dbReference type="ARBA" id="ARBA00059269"/>
    </source>
</evidence>
<comment type="subcellular location">
    <subcellularLocation>
        <location evidence="1">Cell membrane</location>
    </subcellularLocation>
</comment>
<evidence type="ECO:0000256" key="7">
    <source>
        <dbReference type="ARBA" id="ARBA00023136"/>
    </source>
</evidence>
<dbReference type="SUPFAM" id="SSF50978">
    <property type="entry name" value="WD40 repeat-like"/>
    <property type="match status" value="1"/>
</dbReference>
<evidence type="ECO:0000256" key="1">
    <source>
        <dbReference type="ARBA" id="ARBA00004236"/>
    </source>
</evidence>
<dbReference type="AlphaFoldDB" id="A0A6P7SXJ3"/>
<evidence type="ECO:0000256" key="3">
    <source>
        <dbReference type="ARBA" id="ARBA00022475"/>
    </source>
</evidence>
<dbReference type="KEGG" id="osn:115217497"/>
<dbReference type="InterPro" id="IPR000210">
    <property type="entry name" value="BTB/POZ_dom"/>
</dbReference>
<name>A0A6P7SXJ3_9MOLL</name>
<dbReference type="InterPro" id="IPR011333">
    <property type="entry name" value="SKP1/BTB/POZ_sf"/>
</dbReference>
<dbReference type="Gene3D" id="2.130.10.10">
    <property type="entry name" value="YVTN repeat-like/Quinoprotein amine dehydrogenase"/>
    <property type="match status" value="2"/>
</dbReference>
<evidence type="ECO:0000256" key="2">
    <source>
        <dbReference type="ARBA" id="ARBA00009572"/>
    </source>
</evidence>
<dbReference type="InterPro" id="IPR001680">
    <property type="entry name" value="WD40_rpt"/>
</dbReference>
<dbReference type="SMART" id="SM00320">
    <property type="entry name" value="WD40"/>
    <property type="match status" value="2"/>
</dbReference>
<dbReference type="InterPro" id="IPR047876">
    <property type="entry name" value="SHKBP1/KCTD3"/>
</dbReference>
<feature type="region of interest" description="Disordered" evidence="11">
    <location>
        <begin position="164"/>
        <end position="191"/>
    </location>
</feature>
<evidence type="ECO:0000256" key="4">
    <source>
        <dbReference type="ARBA" id="ARBA00022553"/>
    </source>
</evidence>
<organism evidence="13 14">
    <name type="scientific">Octopus sinensis</name>
    <name type="common">East Asian common octopus</name>
    <dbReference type="NCBI Taxonomy" id="2607531"/>
    <lineage>
        <taxon>Eukaryota</taxon>
        <taxon>Metazoa</taxon>
        <taxon>Spiralia</taxon>
        <taxon>Lophotrochozoa</taxon>
        <taxon>Mollusca</taxon>
        <taxon>Cephalopoda</taxon>
        <taxon>Coleoidea</taxon>
        <taxon>Octopodiformes</taxon>
        <taxon>Octopoda</taxon>
        <taxon>Incirrata</taxon>
        <taxon>Octopodidae</taxon>
        <taxon>Octopus</taxon>
    </lineage>
</organism>
<dbReference type="FunFam" id="3.30.710.10:FF:000038">
    <property type="entry name" value="BTB/POZ domain-containing protein KCTD3 isoform X1"/>
    <property type="match status" value="1"/>
</dbReference>
<dbReference type="GO" id="GO:0051260">
    <property type="term" value="P:protein homooligomerization"/>
    <property type="evidence" value="ECO:0007669"/>
    <property type="project" value="InterPro"/>
</dbReference>
<keyword evidence="5" id="KW-0853">WD repeat</keyword>
<dbReference type="PANTHER" id="PTHR15859">
    <property type="entry name" value="SETA BINDING PROTEIN 1"/>
    <property type="match status" value="1"/>
</dbReference>
<evidence type="ECO:0000256" key="10">
    <source>
        <dbReference type="ARBA" id="ARBA00073141"/>
    </source>
</evidence>
<dbReference type="InterPro" id="IPR036322">
    <property type="entry name" value="WD40_repeat_dom_sf"/>
</dbReference>
<keyword evidence="13" id="KW-1185">Reference proteome</keyword>
<comment type="subunit">
    <text evidence="9">Interacts with HCN3.</text>
</comment>
<comment type="function">
    <text evidence="8">Accessory subunit of potassium/sodium hyperpolarization-activated cyclic nucleotide-gated channel 3 (HCN3) up-regulating its cell-surface expression and current density without affecting its voltage dependence and kinetics.</text>
</comment>
<dbReference type="FunFam" id="2.130.10.10:FF:000205">
    <property type="entry name" value="BTB/POZ domain-containing protein KCTD3 isoform X1"/>
    <property type="match status" value="1"/>
</dbReference>
<evidence type="ECO:0000256" key="11">
    <source>
        <dbReference type="SAM" id="MobiDB-lite"/>
    </source>
</evidence>
<gene>
    <name evidence="14" type="primary">LOC115217497</name>
</gene>
<keyword evidence="4" id="KW-0597">Phosphoprotein</keyword>
<dbReference type="Pfam" id="PF02214">
    <property type="entry name" value="BTB_2"/>
    <property type="match status" value="1"/>
</dbReference>
<evidence type="ECO:0000256" key="9">
    <source>
        <dbReference type="ARBA" id="ARBA00065501"/>
    </source>
</evidence>
<evidence type="ECO:0000256" key="6">
    <source>
        <dbReference type="ARBA" id="ARBA00022737"/>
    </source>
</evidence>
<evidence type="ECO:0000256" key="5">
    <source>
        <dbReference type="ARBA" id="ARBA00022574"/>
    </source>
</evidence>
<dbReference type="GO" id="GO:0005886">
    <property type="term" value="C:plasma membrane"/>
    <property type="evidence" value="ECO:0007669"/>
    <property type="project" value="UniProtKB-SubCell"/>
</dbReference>
<keyword evidence="3" id="KW-1003">Cell membrane</keyword>
<dbReference type="RefSeq" id="XP_029643068.2">
    <property type="nucleotide sequence ID" value="XM_029787208.2"/>
</dbReference>
<sequence>MAESREPEVSGEVMSSEIINLNVGGRRFSTSRQTLTWVPDSFFTSLLSGRISSLKDETGAIFIDRDPKLFSIILRFLRTKEISLKHVDISTLRHEAEFYGIMPLIRRLVLCEDLDHPTCGGVLFHSYLSPPTPPQPESMEGGQSHSLVSLIESELCRPGVAQRVEAGASNESSSPQQQQLHSHSRNSSVDLCHTHSRQPSMELRPNAVSRNSCGDIRHSRKSSWDLRGNKFDSNRMPVQSMRVTMIRGHHNWICIAYLHFISCFRMDSTGWHLIWTSFYMENPVERVALNAKVINPNQDFANKMVAASTGSTIWLWSVTDDGDSREIGTFNLKVSVDSLFFIGSQLVALSQTGKVGVWHAMTQHWQIQDVIPITSYDTAGSFLLLGCNNGSIYYIDMQKFPLRMKDNDLLVTELYKDPSNDMVTALSVYLTPKTNSLSGNWIEIAYGTSSGTVRVIVQHPETVGHEPQLFQTFTVHRSPVTKVMLSENHLVSVCSEYNHVRTWSVTRFRGMISTQPGSTPLASFKIVSLDRMDNQMSYPGGHDFDKLPGPFGEQDDKQVFVQRVVPDTDQLFVRLSSTGRRVCVIKSVDGSPISSFCVHECDGSNRMGSRPRRYLFTGHTNGSIQMWDLTTAIEMMKKDQCATSGGPTPAELVYILDQFDLSNSRSSTPCMSPSPSVIAPHGFQPMACRQRAETFPCDQQPEAGCSVDVEDDDDFEAEVSCF</sequence>
<keyword evidence="6" id="KW-0677">Repeat</keyword>
<evidence type="ECO:0000259" key="12">
    <source>
        <dbReference type="PROSITE" id="PS50097"/>
    </source>
</evidence>
<dbReference type="PANTHER" id="PTHR15859:SF1">
    <property type="entry name" value="BTB DOMAIN-CONTAINING PROTEIN"/>
    <property type="match status" value="1"/>
</dbReference>
<evidence type="ECO:0000313" key="13">
    <source>
        <dbReference type="Proteomes" id="UP000515154"/>
    </source>
</evidence>